<accession>A0ABY4CUH0</accession>
<name>A0ABY4CUH0_9BACT</name>
<evidence type="ECO:0000313" key="2">
    <source>
        <dbReference type="Proteomes" id="UP000831113"/>
    </source>
</evidence>
<keyword evidence="2" id="KW-1185">Reference proteome</keyword>
<dbReference type="EMBL" id="CP094669">
    <property type="protein sequence ID" value="UOG73915.1"/>
    <property type="molecule type" value="Genomic_DNA"/>
</dbReference>
<protein>
    <recommendedName>
        <fullName evidence="3">FCP1 homology domain-containing protein</fullName>
    </recommendedName>
</protein>
<evidence type="ECO:0000313" key="1">
    <source>
        <dbReference type="EMBL" id="UOG73915.1"/>
    </source>
</evidence>
<evidence type="ECO:0008006" key="3">
    <source>
        <dbReference type="Google" id="ProtNLM"/>
    </source>
</evidence>
<reference evidence="1 2" key="1">
    <citation type="submission" date="2022-03" db="EMBL/GenBank/DDBJ databases">
        <title>Hymenobactersp. isolated from the air.</title>
        <authorList>
            <person name="Won M."/>
            <person name="Kwon S.-W."/>
        </authorList>
    </citation>
    <scope>NUCLEOTIDE SEQUENCE [LARGE SCALE GENOMIC DNA]</scope>
    <source>
        <strain evidence="1 2">KACC 21982</strain>
    </source>
</reference>
<proteinExistence type="predicted"/>
<organism evidence="1 2">
    <name type="scientific">Hymenobacter tibetensis</name>
    <dbReference type="NCBI Taxonomy" id="497967"/>
    <lineage>
        <taxon>Bacteria</taxon>
        <taxon>Pseudomonadati</taxon>
        <taxon>Bacteroidota</taxon>
        <taxon>Cytophagia</taxon>
        <taxon>Cytophagales</taxon>
        <taxon>Hymenobacteraceae</taxon>
        <taxon>Hymenobacter</taxon>
    </lineage>
</organism>
<dbReference type="Proteomes" id="UP000831113">
    <property type="component" value="Chromosome"/>
</dbReference>
<dbReference type="RefSeq" id="WP_243796994.1">
    <property type="nucleotide sequence ID" value="NZ_CP094669.1"/>
</dbReference>
<gene>
    <name evidence="1" type="ORF">MTX78_17555</name>
</gene>
<sequence>MRIAFDLDNTLIRCGYDFPLEQPLRRTWAKLLGGERLRLGITEVACYCRQHNWEMWVYTTSHRSSWYVRKLFWLYGISLAGVVNQQRHSREVTAWCSKHPPSFNIDYLLDDAEGVRLEGEHHTFRVILVQPQDTQWATKVLNQLAVENKAQVAT</sequence>